<dbReference type="Pfam" id="PF03547">
    <property type="entry name" value="Mem_trans"/>
    <property type="match status" value="1"/>
</dbReference>
<sequence>MIQNVFSTLFQVLVPLAIPVIAGTLLSKYKQLDIKPLLVLVLYYFTPIVIFDTLINAEVSHEDIYLTFAFSLLNLILLWGTANGLGKLLALSQNDIAGLTLISAFTNCVNYGIPLILLAFGQLGLDKASVFIVLQMIIVNTVGIYFAARSHFNIKNAIKSVFSLPAIYAAILAFLFRSFDIPLPSGIASGFSMIADAYSPIVLAILGAQMMNVKTEKLERKTHTAYWAGIGMRLLVSPAIALICLSILKIDGLLFRVLLILACMPVAVNAGILAAKFDASPKIVTKSILWTTLLSFIVLPFLIVLVK</sequence>
<gene>
    <name evidence="9" type="ORF">R4Z09_17795</name>
</gene>
<protein>
    <submittedName>
        <fullName evidence="9">AEC family transporter</fullName>
    </submittedName>
</protein>
<dbReference type="RefSeq" id="WP_338448087.1">
    <property type="nucleotide sequence ID" value="NZ_CP137640.1"/>
</dbReference>
<reference evidence="9 10" key="1">
    <citation type="submission" date="2023-10" db="EMBL/GenBank/DDBJ databases">
        <title>Niallia locisalis sp.nov. isolated from a salt pond sample.</title>
        <authorList>
            <person name="Li X.-J."/>
            <person name="Dong L."/>
        </authorList>
    </citation>
    <scope>NUCLEOTIDE SEQUENCE [LARGE SCALE GENOMIC DNA]</scope>
    <source>
        <strain evidence="9 10">DSM 29761</strain>
    </source>
</reference>
<feature type="transmembrane region" description="Helical" evidence="8">
    <location>
        <begin position="97"/>
        <end position="122"/>
    </location>
</feature>
<dbReference type="EMBL" id="CP137640">
    <property type="protein sequence ID" value="WVX79154.1"/>
    <property type="molecule type" value="Genomic_DNA"/>
</dbReference>
<evidence type="ECO:0000256" key="6">
    <source>
        <dbReference type="ARBA" id="ARBA00022989"/>
    </source>
</evidence>
<evidence type="ECO:0000313" key="9">
    <source>
        <dbReference type="EMBL" id="WVX79154.1"/>
    </source>
</evidence>
<evidence type="ECO:0000256" key="3">
    <source>
        <dbReference type="ARBA" id="ARBA00022448"/>
    </source>
</evidence>
<comment type="similarity">
    <text evidence="2">Belongs to the auxin efflux carrier (TC 2.A.69) family.</text>
</comment>
<dbReference type="InterPro" id="IPR038770">
    <property type="entry name" value="Na+/solute_symporter_sf"/>
</dbReference>
<name>A0ABZ2C6N9_9BACI</name>
<keyword evidence="6 8" id="KW-1133">Transmembrane helix</keyword>
<accession>A0ABZ2C6N9</accession>
<evidence type="ECO:0000256" key="8">
    <source>
        <dbReference type="SAM" id="Phobius"/>
    </source>
</evidence>
<dbReference type="PANTHER" id="PTHR36838:SF1">
    <property type="entry name" value="SLR1864 PROTEIN"/>
    <property type="match status" value="1"/>
</dbReference>
<dbReference type="Gene3D" id="1.20.1530.20">
    <property type="match status" value="1"/>
</dbReference>
<proteinExistence type="inferred from homology"/>
<evidence type="ECO:0000256" key="5">
    <source>
        <dbReference type="ARBA" id="ARBA00022692"/>
    </source>
</evidence>
<evidence type="ECO:0000256" key="1">
    <source>
        <dbReference type="ARBA" id="ARBA00004651"/>
    </source>
</evidence>
<evidence type="ECO:0000256" key="2">
    <source>
        <dbReference type="ARBA" id="ARBA00010145"/>
    </source>
</evidence>
<evidence type="ECO:0000313" key="10">
    <source>
        <dbReference type="Proteomes" id="UP001357223"/>
    </source>
</evidence>
<feature type="transmembrane region" description="Helical" evidence="8">
    <location>
        <begin position="37"/>
        <end position="58"/>
    </location>
</feature>
<dbReference type="InterPro" id="IPR004776">
    <property type="entry name" value="Mem_transp_PIN-like"/>
</dbReference>
<organism evidence="9 10">
    <name type="scientific">Niallia oryzisoli</name>
    <dbReference type="NCBI Taxonomy" id="1737571"/>
    <lineage>
        <taxon>Bacteria</taxon>
        <taxon>Bacillati</taxon>
        <taxon>Bacillota</taxon>
        <taxon>Bacilli</taxon>
        <taxon>Bacillales</taxon>
        <taxon>Bacillaceae</taxon>
        <taxon>Niallia</taxon>
    </lineage>
</organism>
<keyword evidence="4" id="KW-1003">Cell membrane</keyword>
<feature type="transmembrane region" description="Helical" evidence="8">
    <location>
        <begin position="160"/>
        <end position="179"/>
    </location>
</feature>
<feature type="transmembrane region" description="Helical" evidence="8">
    <location>
        <begin position="191"/>
        <end position="213"/>
    </location>
</feature>
<evidence type="ECO:0000256" key="7">
    <source>
        <dbReference type="ARBA" id="ARBA00023136"/>
    </source>
</evidence>
<keyword evidence="10" id="KW-1185">Reference proteome</keyword>
<evidence type="ECO:0000256" key="4">
    <source>
        <dbReference type="ARBA" id="ARBA00022475"/>
    </source>
</evidence>
<comment type="subcellular location">
    <subcellularLocation>
        <location evidence="1">Cell membrane</location>
        <topology evidence="1">Multi-pass membrane protein</topology>
    </subcellularLocation>
</comment>
<feature type="transmembrane region" description="Helical" evidence="8">
    <location>
        <begin position="287"/>
        <end position="306"/>
    </location>
</feature>
<keyword evidence="7 8" id="KW-0472">Membrane</keyword>
<keyword evidence="3" id="KW-0813">Transport</keyword>
<feature type="transmembrane region" description="Helical" evidence="8">
    <location>
        <begin position="6"/>
        <end position="25"/>
    </location>
</feature>
<feature type="transmembrane region" description="Helical" evidence="8">
    <location>
        <begin position="254"/>
        <end position="275"/>
    </location>
</feature>
<dbReference type="PANTHER" id="PTHR36838">
    <property type="entry name" value="AUXIN EFFLUX CARRIER FAMILY PROTEIN"/>
    <property type="match status" value="1"/>
</dbReference>
<keyword evidence="5 8" id="KW-0812">Transmembrane</keyword>
<dbReference type="Proteomes" id="UP001357223">
    <property type="component" value="Chromosome"/>
</dbReference>
<feature type="transmembrane region" description="Helical" evidence="8">
    <location>
        <begin position="64"/>
        <end position="85"/>
    </location>
</feature>
<feature type="transmembrane region" description="Helical" evidence="8">
    <location>
        <begin position="128"/>
        <end position="148"/>
    </location>
</feature>
<feature type="transmembrane region" description="Helical" evidence="8">
    <location>
        <begin position="225"/>
        <end position="248"/>
    </location>
</feature>